<reference evidence="4" key="1">
    <citation type="submission" date="2014-12" db="EMBL/GenBank/DDBJ databases">
        <title>Insight into the proteome of Arion vulgaris.</title>
        <authorList>
            <person name="Aradska J."/>
            <person name="Bulat T."/>
            <person name="Smidak R."/>
            <person name="Sarate P."/>
            <person name="Gangsoo J."/>
            <person name="Sialana F."/>
            <person name="Bilban M."/>
            <person name="Lubec G."/>
        </authorList>
    </citation>
    <scope>NUCLEOTIDE SEQUENCE</scope>
    <source>
        <tissue evidence="4">Skin</tissue>
    </source>
</reference>
<comment type="similarity">
    <text evidence="1">Belongs to the CWC26 family.</text>
</comment>
<dbReference type="Pfam" id="PF09736">
    <property type="entry name" value="Bud13"/>
    <property type="match status" value="1"/>
</dbReference>
<sequence>RSQSKMAAVSKSDYLKRYMSKSELPKEDRKKKKRTMQSKDSNFKIIDDDLDFKKRKPGKAAHDEELNEEEPTVAEFIDERPKHVQQMEEYRNNARWRILGEDVEDETGGLEYGVISQKQSGLQRSDSERINMPSRRRHDSSNSDSSPVRTNPESSKHNNNKNTDRRSKRHDSDSDVSSSKKDRNSKIDSNSDNSPPRKTSSQNHHDTDASPPRKLPARTQNGKPSPTPQNLTTINADIDAVSDSDNSPPRRLTKRHDSDNSPPRKRTKKRDSDSDNSPPRRRTKKHDSESDSDHSPRRKNQPGSPDSDQSPPRKLSARSDGDQSPPRRKRRDSASSDQSPPRKKQSKLGLGKSRDDTQDRRIGSDGGYQDEEQKKAAKTLGGAKAGLSSAWEMREEAKKLRDKEDRSFQNIDVEKLGRNAKTVVRDKATGKKKDLQAEEAKNAEETKKREEQLAKYAKWGKGMKQQAMRDTHLQDQVHEASKPLARFKDDKDLDEMLRKKEHIGDTMLVFIKKNREKEEQKSGKKKQKELPRYKGAAPPPNRYNLMPGYRWDGVDRSNGFEKKIFASLANKKAVQEMAYKWSTEDM</sequence>
<feature type="non-terminal residue" evidence="4">
    <location>
        <position position="1"/>
    </location>
</feature>
<feature type="region of interest" description="Disordered" evidence="3">
    <location>
        <begin position="102"/>
        <end position="484"/>
    </location>
</feature>
<feature type="compositionally biased region" description="Low complexity" evidence="3">
    <location>
        <begin position="378"/>
        <end position="387"/>
    </location>
</feature>
<dbReference type="GO" id="GO:0000398">
    <property type="term" value="P:mRNA splicing, via spliceosome"/>
    <property type="evidence" value="ECO:0007669"/>
    <property type="project" value="TreeGrafter"/>
</dbReference>
<protein>
    <recommendedName>
        <fullName evidence="2">BUD13 homolog</fullName>
    </recommendedName>
</protein>
<dbReference type="InterPro" id="IPR051112">
    <property type="entry name" value="CWC26_splicing_factor"/>
</dbReference>
<feature type="compositionally biased region" description="Basic and acidic residues" evidence="3">
    <location>
        <begin position="162"/>
        <end position="186"/>
    </location>
</feature>
<dbReference type="EMBL" id="HACG01028302">
    <property type="protein sequence ID" value="CEK75167.1"/>
    <property type="molecule type" value="Transcribed_RNA"/>
</dbReference>
<feature type="compositionally biased region" description="Basic and acidic residues" evidence="3">
    <location>
        <begin position="392"/>
        <end position="453"/>
    </location>
</feature>
<evidence type="ECO:0000256" key="2">
    <source>
        <dbReference type="ARBA" id="ARBA00014454"/>
    </source>
</evidence>
<feature type="compositionally biased region" description="Basic and acidic residues" evidence="3">
    <location>
        <begin position="467"/>
        <end position="484"/>
    </location>
</feature>
<dbReference type="InterPro" id="IPR018609">
    <property type="entry name" value="Bud13"/>
</dbReference>
<evidence type="ECO:0000256" key="3">
    <source>
        <dbReference type="SAM" id="MobiDB-lite"/>
    </source>
</evidence>
<organism evidence="4">
    <name type="scientific">Arion vulgaris</name>
    <dbReference type="NCBI Taxonomy" id="1028688"/>
    <lineage>
        <taxon>Eukaryota</taxon>
        <taxon>Metazoa</taxon>
        <taxon>Spiralia</taxon>
        <taxon>Lophotrochozoa</taxon>
        <taxon>Mollusca</taxon>
        <taxon>Gastropoda</taxon>
        <taxon>Heterobranchia</taxon>
        <taxon>Euthyneura</taxon>
        <taxon>Panpulmonata</taxon>
        <taxon>Eupulmonata</taxon>
        <taxon>Stylommatophora</taxon>
        <taxon>Helicina</taxon>
        <taxon>Arionoidea</taxon>
        <taxon>Arionidae</taxon>
        <taxon>Arion</taxon>
    </lineage>
</organism>
<feature type="compositionally biased region" description="Basic and acidic residues" evidence="3">
    <location>
        <begin position="352"/>
        <end position="363"/>
    </location>
</feature>
<gene>
    <name evidence="4" type="primary">ORF94310</name>
</gene>
<name>A0A0B7A3E5_9EUPU</name>
<evidence type="ECO:0000313" key="4">
    <source>
        <dbReference type="EMBL" id="CEK75167.1"/>
    </source>
</evidence>
<dbReference type="GO" id="GO:0005684">
    <property type="term" value="C:U2-type spliceosomal complex"/>
    <property type="evidence" value="ECO:0007669"/>
    <property type="project" value="TreeGrafter"/>
</dbReference>
<feature type="compositionally biased region" description="Basic and acidic residues" evidence="3">
    <location>
        <begin position="513"/>
        <end position="532"/>
    </location>
</feature>
<dbReference type="AlphaFoldDB" id="A0A0B7A3E5"/>
<dbReference type="GO" id="GO:0003723">
    <property type="term" value="F:RNA binding"/>
    <property type="evidence" value="ECO:0007669"/>
    <property type="project" value="TreeGrafter"/>
</dbReference>
<proteinExistence type="inferred from homology"/>
<feature type="region of interest" description="Disordered" evidence="3">
    <location>
        <begin position="513"/>
        <end position="547"/>
    </location>
</feature>
<evidence type="ECO:0000256" key="1">
    <source>
        <dbReference type="ARBA" id="ARBA00011069"/>
    </source>
</evidence>
<dbReference type="GO" id="GO:0070274">
    <property type="term" value="C:RES complex"/>
    <property type="evidence" value="ECO:0007669"/>
    <property type="project" value="TreeGrafter"/>
</dbReference>
<feature type="compositionally biased region" description="Low complexity" evidence="3">
    <location>
        <begin position="301"/>
        <end position="312"/>
    </location>
</feature>
<feature type="region of interest" description="Disordered" evidence="3">
    <location>
        <begin position="1"/>
        <end position="42"/>
    </location>
</feature>
<feature type="compositionally biased region" description="Basic and acidic residues" evidence="3">
    <location>
        <begin position="286"/>
        <end position="295"/>
    </location>
</feature>
<dbReference type="PANTHER" id="PTHR31809:SF0">
    <property type="entry name" value="BUD13 HOMOLOG"/>
    <property type="match status" value="1"/>
</dbReference>
<feature type="compositionally biased region" description="Polar residues" evidence="3">
    <location>
        <begin position="218"/>
        <end position="235"/>
    </location>
</feature>
<feature type="compositionally biased region" description="Polar residues" evidence="3">
    <location>
        <begin position="187"/>
        <end position="202"/>
    </location>
</feature>
<accession>A0A0B7A3E5</accession>
<dbReference type="PANTHER" id="PTHR31809">
    <property type="entry name" value="BUD13 HOMOLOG"/>
    <property type="match status" value="1"/>
</dbReference>